<proteinExistence type="predicted"/>
<feature type="domain" description="DUF1996" evidence="1">
    <location>
        <begin position="76"/>
        <end position="138"/>
    </location>
</feature>
<comment type="caution">
    <text evidence="2">The sequence shown here is derived from an EMBL/GenBank/DDBJ whole genome shotgun (WGS) entry which is preliminary data.</text>
</comment>
<keyword evidence="3" id="KW-1185">Reference proteome</keyword>
<name>A0ABR3RI34_9PLEO</name>
<dbReference type="PANTHER" id="PTHR43662:SF5">
    <property type="entry name" value="DUF1996 DOMAIN-CONTAINING PROTEIN"/>
    <property type="match status" value="1"/>
</dbReference>
<dbReference type="EMBL" id="JAKJXO020000006">
    <property type="protein sequence ID" value="KAL1604101.1"/>
    <property type="molecule type" value="Genomic_DNA"/>
</dbReference>
<evidence type="ECO:0000313" key="2">
    <source>
        <dbReference type="EMBL" id="KAL1604101.1"/>
    </source>
</evidence>
<evidence type="ECO:0000259" key="1">
    <source>
        <dbReference type="Pfam" id="PF09362"/>
    </source>
</evidence>
<organism evidence="2 3">
    <name type="scientific">Paraconiothyrium brasiliense</name>
    <dbReference type="NCBI Taxonomy" id="300254"/>
    <lineage>
        <taxon>Eukaryota</taxon>
        <taxon>Fungi</taxon>
        <taxon>Dikarya</taxon>
        <taxon>Ascomycota</taxon>
        <taxon>Pezizomycotina</taxon>
        <taxon>Dothideomycetes</taxon>
        <taxon>Pleosporomycetidae</taxon>
        <taxon>Pleosporales</taxon>
        <taxon>Massarineae</taxon>
        <taxon>Didymosphaeriaceae</taxon>
        <taxon>Paraconiothyrium</taxon>
    </lineage>
</organism>
<accession>A0ABR3RI34</accession>
<gene>
    <name evidence="2" type="ORF">SLS60_005693</name>
</gene>
<dbReference type="Pfam" id="PF09362">
    <property type="entry name" value="DUF1996"/>
    <property type="match status" value="1"/>
</dbReference>
<reference evidence="2 3" key="1">
    <citation type="submission" date="2024-02" db="EMBL/GenBank/DDBJ databases">
        <title>De novo assembly and annotation of 12 fungi associated with fruit tree decline syndrome in Ontario, Canada.</title>
        <authorList>
            <person name="Sulman M."/>
            <person name="Ellouze W."/>
            <person name="Ilyukhin E."/>
        </authorList>
    </citation>
    <scope>NUCLEOTIDE SEQUENCE [LARGE SCALE GENOMIC DNA]</scope>
    <source>
        <strain evidence="2 3">M42-189</strain>
    </source>
</reference>
<dbReference type="InterPro" id="IPR018535">
    <property type="entry name" value="DUF1996"/>
</dbReference>
<dbReference type="Proteomes" id="UP001521785">
    <property type="component" value="Unassembled WGS sequence"/>
</dbReference>
<sequence>MNGDIGAKATCTTCSFSEDFSNYWTAVMYFKARNGTYKRVPQYPNALLGSLTGGMTIYYLQQDFNSNGKTKITSFQPNAGACPSTHPVRMPQLAFETMWNTTAFNDKSIWPADGSQPFVWSFDDRRGYGTHGDYMFGWKGDALQKAMDSTSLVSNNLKTQSVAEANKCTIKPTVNDDLDGCKSSAYCYVGSQLIRDYTGLEHLPGAMPL</sequence>
<evidence type="ECO:0000313" key="3">
    <source>
        <dbReference type="Proteomes" id="UP001521785"/>
    </source>
</evidence>
<protein>
    <recommendedName>
        <fullName evidence="1">DUF1996 domain-containing protein</fullName>
    </recommendedName>
</protein>
<dbReference type="PANTHER" id="PTHR43662">
    <property type="match status" value="1"/>
</dbReference>